<dbReference type="Proteomes" id="UP000824120">
    <property type="component" value="Chromosome 2"/>
</dbReference>
<evidence type="ECO:0000313" key="1">
    <source>
        <dbReference type="EMBL" id="KAG5622321.1"/>
    </source>
</evidence>
<comment type="caution">
    <text evidence="1">The sequence shown here is derived from an EMBL/GenBank/DDBJ whole genome shotgun (WGS) entry which is preliminary data.</text>
</comment>
<protein>
    <submittedName>
        <fullName evidence="1">Uncharacterized protein</fullName>
    </submittedName>
</protein>
<keyword evidence="2" id="KW-1185">Reference proteome</keyword>
<organism evidence="1 2">
    <name type="scientific">Solanum commersonii</name>
    <name type="common">Commerson's wild potato</name>
    <name type="synonym">Commerson's nightshade</name>
    <dbReference type="NCBI Taxonomy" id="4109"/>
    <lineage>
        <taxon>Eukaryota</taxon>
        <taxon>Viridiplantae</taxon>
        <taxon>Streptophyta</taxon>
        <taxon>Embryophyta</taxon>
        <taxon>Tracheophyta</taxon>
        <taxon>Spermatophyta</taxon>
        <taxon>Magnoliopsida</taxon>
        <taxon>eudicotyledons</taxon>
        <taxon>Gunneridae</taxon>
        <taxon>Pentapetalae</taxon>
        <taxon>asterids</taxon>
        <taxon>lamiids</taxon>
        <taxon>Solanales</taxon>
        <taxon>Solanaceae</taxon>
        <taxon>Solanoideae</taxon>
        <taxon>Solaneae</taxon>
        <taxon>Solanum</taxon>
    </lineage>
</organism>
<reference evidence="1 2" key="1">
    <citation type="submission" date="2020-09" db="EMBL/GenBank/DDBJ databases">
        <title>De no assembly of potato wild relative species, Solanum commersonii.</title>
        <authorList>
            <person name="Cho K."/>
        </authorList>
    </citation>
    <scope>NUCLEOTIDE SEQUENCE [LARGE SCALE GENOMIC DNA]</scope>
    <source>
        <strain evidence="1">LZ3.2</strain>
        <tissue evidence="1">Leaf</tissue>
    </source>
</reference>
<dbReference type="AlphaFoldDB" id="A0A9J6ACZ1"/>
<proteinExistence type="predicted"/>
<dbReference type="EMBL" id="JACXVP010000002">
    <property type="protein sequence ID" value="KAG5622321.1"/>
    <property type="molecule type" value="Genomic_DNA"/>
</dbReference>
<gene>
    <name evidence="1" type="ORF">H5410_007539</name>
</gene>
<evidence type="ECO:0000313" key="2">
    <source>
        <dbReference type="Proteomes" id="UP000824120"/>
    </source>
</evidence>
<accession>A0A9J6ACZ1</accession>
<name>A0A9J6ACZ1_SOLCO</name>
<sequence length="99" mass="11244">MERELVLSRHVPIDYSVPNSQTIVAIKRVADTAINLFPSIPSEPSPKPWISILTFVRTDLPKTLTFVLIKSNSKLLFRNQKGNSFQQIKTIFTITPDAY</sequence>